<dbReference type="SUPFAM" id="SSF56349">
    <property type="entry name" value="DNA breaking-rejoining enzymes"/>
    <property type="match status" value="1"/>
</dbReference>
<dbReference type="GO" id="GO:0015074">
    <property type="term" value="P:DNA integration"/>
    <property type="evidence" value="ECO:0007669"/>
    <property type="project" value="InterPro"/>
</dbReference>
<evidence type="ECO:0000259" key="2">
    <source>
        <dbReference type="Pfam" id="PF00589"/>
    </source>
</evidence>
<dbReference type="EMBL" id="JACYFG010000051">
    <property type="protein sequence ID" value="MBD5781604.1"/>
    <property type="molecule type" value="Genomic_DNA"/>
</dbReference>
<dbReference type="AlphaFoldDB" id="A0A927IJ87"/>
<dbReference type="GO" id="GO:0006310">
    <property type="term" value="P:DNA recombination"/>
    <property type="evidence" value="ECO:0007669"/>
    <property type="project" value="UniProtKB-KW"/>
</dbReference>
<dbReference type="Pfam" id="PF00589">
    <property type="entry name" value="Phage_integrase"/>
    <property type="match status" value="1"/>
</dbReference>
<dbReference type="RefSeq" id="WP_191618689.1">
    <property type="nucleotide sequence ID" value="NZ_JACYFG010000051.1"/>
</dbReference>
<dbReference type="InterPro" id="IPR013762">
    <property type="entry name" value="Integrase-like_cat_sf"/>
</dbReference>
<proteinExistence type="predicted"/>
<comment type="caution">
    <text evidence="3">The sequence shown here is derived from an EMBL/GenBank/DDBJ whole genome shotgun (WGS) entry which is preliminary data.</text>
</comment>
<evidence type="ECO:0000313" key="4">
    <source>
        <dbReference type="Proteomes" id="UP000622317"/>
    </source>
</evidence>
<evidence type="ECO:0000313" key="3">
    <source>
        <dbReference type="EMBL" id="MBD5781604.1"/>
    </source>
</evidence>
<dbReference type="Proteomes" id="UP000622317">
    <property type="component" value="Unassembled WGS sequence"/>
</dbReference>
<accession>A0A927IJ87</accession>
<organism evidence="3 4">
    <name type="scientific">Pelagicoccus enzymogenes</name>
    <dbReference type="NCBI Taxonomy" id="2773457"/>
    <lineage>
        <taxon>Bacteria</taxon>
        <taxon>Pseudomonadati</taxon>
        <taxon>Verrucomicrobiota</taxon>
        <taxon>Opitutia</taxon>
        <taxon>Puniceicoccales</taxon>
        <taxon>Pelagicoccaceae</taxon>
        <taxon>Pelagicoccus</taxon>
    </lineage>
</organism>
<name>A0A927IJ87_9BACT</name>
<gene>
    <name evidence="3" type="ORF">IEN85_19035</name>
</gene>
<evidence type="ECO:0000256" key="1">
    <source>
        <dbReference type="ARBA" id="ARBA00023172"/>
    </source>
</evidence>
<dbReference type="InterPro" id="IPR002104">
    <property type="entry name" value="Integrase_catalytic"/>
</dbReference>
<dbReference type="Gene3D" id="1.10.443.10">
    <property type="entry name" value="Intergrase catalytic core"/>
    <property type="match status" value="1"/>
</dbReference>
<feature type="domain" description="Tyr recombinase" evidence="2">
    <location>
        <begin position="228"/>
        <end position="397"/>
    </location>
</feature>
<dbReference type="GO" id="GO:0003677">
    <property type="term" value="F:DNA binding"/>
    <property type="evidence" value="ECO:0007669"/>
    <property type="project" value="InterPro"/>
</dbReference>
<keyword evidence="4" id="KW-1185">Reference proteome</keyword>
<sequence length="411" mass="47495">MAYWKSAVRQRKYRHKGELRKCADYSVRIAHDGEQHDIPLKISDRDKAASKAKSIWESVVANGWDRTLMGLGVKSKGDALTFGDYLGEFLKMPGVALMTAEEYRKKVITLIAEVVGIKRSPSVKAPRKELEKWRRKVEKVRICSLSDRQFMKWRESCRMALERGEVCGQIKRRRSASTINGLIRAYKAVFRAEQLEKFAYLDLPEKIPGTTLRLLREPSYRYKGGIDAQALLDKADSELRKENVEAYKVLLLTLVCGLRRTEADLLLWSSVDFYQNCIHVTATEYYELKSKSSEGVTYFSDDVCRFLRYCYDRRTGEFVLESKRPPLRHKVTYQYHRAEKTYRELIVWLRSNGVKSRSPIHSLRKEFGSLINQSYGIHTASSALRHSTVTVTESHYICTKVKPVAGLEIQR</sequence>
<protein>
    <submittedName>
        <fullName evidence="3">Tyrosine-type recombinase/integrase</fullName>
    </submittedName>
</protein>
<keyword evidence="1" id="KW-0233">DNA recombination</keyword>
<dbReference type="InterPro" id="IPR011010">
    <property type="entry name" value="DNA_brk_join_enz"/>
</dbReference>
<reference evidence="3" key="1">
    <citation type="submission" date="2020-09" db="EMBL/GenBank/DDBJ databases">
        <title>Pelagicoccus enzymogenes sp. nov. with an EPS production, isolated from marine sediment.</title>
        <authorList>
            <person name="Feng X."/>
        </authorList>
    </citation>
    <scope>NUCLEOTIDE SEQUENCE</scope>
    <source>
        <strain evidence="3">NFK12</strain>
    </source>
</reference>